<dbReference type="SUPFAM" id="SSF52540">
    <property type="entry name" value="P-loop containing nucleoside triphosphate hydrolases"/>
    <property type="match status" value="1"/>
</dbReference>
<dbReference type="InterPro" id="IPR050052">
    <property type="entry name" value="ATP-dep_Clp_protease_ClpX"/>
</dbReference>
<dbReference type="GO" id="GO:0051082">
    <property type="term" value="F:unfolded protein binding"/>
    <property type="evidence" value="ECO:0007669"/>
    <property type="project" value="UniProtKB-UniRule"/>
</dbReference>
<dbReference type="SMART" id="SM01086">
    <property type="entry name" value="ClpB_D2-small"/>
    <property type="match status" value="1"/>
</dbReference>
<dbReference type="InterPro" id="IPR004487">
    <property type="entry name" value="Clp_protease_ATP-bd_su_ClpX"/>
</dbReference>
<dbReference type="GO" id="GO:0140662">
    <property type="term" value="F:ATP-dependent protein folding chaperone"/>
    <property type="evidence" value="ECO:0007669"/>
    <property type="project" value="InterPro"/>
</dbReference>
<dbReference type="GO" id="GO:0008233">
    <property type="term" value="F:peptidase activity"/>
    <property type="evidence" value="ECO:0007669"/>
    <property type="project" value="UniProtKB-KW"/>
</dbReference>
<proteinExistence type="inferred from homology"/>
<keyword evidence="4 8" id="KW-0067">ATP-binding</keyword>
<dbReference type="PANTHER" id="PTHR48102:SF7">
    <property type="entry name" value="ATP-DEPENDENT CLP PROTEASE ATP-BINDING SUBUNIT CLPX-LIKE, MITOCHONDRIAL"/>
    <property type="match status" value="1"/>
</dbReference>
<dbReference type="InterPro" id="IPR003593">
    <property type="entry name" value="AAA+_ATPase"/>
</dbReference>
<keyword evidence="5 6" id="KW-0143">Chaperone</keyword>
<evidence type="ECO:0000256" key="6">
    <source>
        <dbReference type="PROSITE-ProRule" id="PRU01250"/>
    </source>
</evidence>
<dbReference type="SMART" id="SM00382">
    <property type="entry name" value="AAA"/>
    <property type="match status" value="1"/>
</dbReference>
<dbReference type="Proteomes" id="UP000244519">
    <property type="component" value="Chromosome"/>
</dbReference>
<dbReference type="SMART" id="SM00994">
    <property type="entry name" value="zf-C4_ClpX"/>
    <property type="match status" value="1"/>
</dbReference>
<sequence length="421" mass="46627">MSSQKISCQFCGRSGSVLKKVIIGKEAMICGSCVELCNLILKGDRGNTYNSPEALECPLPKDITEKLDVHIVGQQNAKRILAVAVYNHFCRIKNRENSPHDEQEENIRKIREELKDVEVAKSNILLIGPSGCGKTLIAETLAKIFSLPFAIADATTLTETGYVGEDVENVIMRLLVNCDYNVEAAQKGIVYIDEIDKLAKKKHGGSTARDISGEGVQQGLLKLIEGTVVNVSRHRGSEPIQVNTKNILFVVGGAFEGLDKIISSRVIDSGIGFLSTSAKNKQNHVELSAILRKVEHEDLLDYGLIPEFIGRLPVIVTLDALTEDDLVSILVSPRNALIKQYKKVLLQNNIELEFEHDALIEIARLSIRKKTGARGLRSILEHLLIECMFEAPHNQSYRKIIITKNNVLDFFSESRVANFVA</sequence>
<dbReference type="InterPro" id="IPR038366">
    <property type="entry name" value="Znf_CppX_C4_sf"/>
</dbReference>
<dbReference type="Gene3D" id="3.40.50.300">
    <property type="entry name" value="P-loop containing nucleotide triphosphate hydrolases"/>
    <property type="match status" value="1"/>
</dbReference>
<dbReference type="InterPro" id="IPR059188">
    <property type="entry name" value="Znf_CLPX-like"/>
</dbReference>
<evidence type="ECO:0000256" key="2">
    <source>
        <dbReference type="ARBA" id="ARBA00022741"/>
    </source>
</evidence>
<dbReference type="GO" id="GO:0046983">
    <property type="term" value="F:protein dimerization activity"/>
    <property type="evidence" value="ECO:0007669"/>
    <property type="project" value="UniProtKB-UniRule"/>
</dbReference>
<evidence type="ECO:0000256" key="4">
    <source>
        <dbReference type="ARBA" id="ARBA00022840"/>
    </source>
</evidence>
<keyword evidence="8" id="KW-0378">Hydrolase</keyword>
<keyword evidence="9" id="KW-1185">Reference proteome</keyword>
<dbReference type="Gene3D" id="6.20.220.10">
    <property type="entry name" value="ClpX chaperone, C4-type zinc finger domain"/>
    <property type="match status" value="1"/>
</dbReference>
<comment type="similarity">
    <text evidence="6">Belongs to the ClpX chaperone family.</text>
</comment>
<dbReference type="KEGG" id="fso:Fsol_00521"/>
<dbReference type="NCBIfam" id="TIGR00382">
    <property type="entry name" value="clpX"/>
    <property type="match status" value="1"/>
</dbReference>
<dbReference type="PANTHER" id="PTHR48102">
    <property type="entry name" value="ATP-DEPENDENT CLP PROTEASE ATP-BINDING SUBUNIT CLPX-LIKE, MITOCHONDRIAL-RELATED"/>
    <property type="match status" value="1"/>
</dbReference>
<dbReference type="GO" id="GO:0016887">
    <property type="term" value="F:ATP hydrolysis activity"/>
    <property type="evidence" value="ECO:0007669"/>
    <property type="project" value="InterPro"/>
</dbReference>
<evidence type="ECO:0000313" key="9">
    <source>
        <dbReference type="Proteomes" id="UP000244519"/>
    </source>
</evidence>
<dbReference type="Pfam" id="PF06689">
    <property type="entry name" value="zf-C4_ClpX"/>
    <property type="match status" value="1"/>
</dbReference>
<evidence type="ECO:0000256" key="5">
    <source>
        <dbReference type="ARBA" id="ARBA00023186"/>
    </source>
</evidence>
<dbReference type="InterPro" id="IPR003959">
    <property type="entry name" value="ATPase_AAA_core"/>
</dbReference>
<name>A0A2U8BSN1_9RICK</name>
<organism evidence="8 9">
    <name type="scientific">Candidatus Fokinia solitaria</name>
    <dbReference type="NCBI Taxonomy" id="1802984"/>
    <lineage>
        <taxon>Bacteria</taxon>
        <taxon>Pseudomonadati</taxon>
        <taxon>Pseudomonadota</taxon>
        <taxon>Alphaproteobacteria</taxon>
        <taxon>Rickettsiales</taxon>
        <taxon>Candidatus Midichloriaceae</taxon>
        <taxon>Candidatus Fokinia</taxon>
    </lineage>
</organism>
<dbReference type="AlphaFoldDB" id="A0A2U8BSN1"/>
<dbReference type="GO" id="GO:0008270">
    <property type="term" value="F:zinc ion binding"/>
    <property type="evidence" value="ECO:0007669"/>
    <property type="project" value="UniProtKB-UniRule"/>
</dbReference>
<keyword evidence="8" id="KW-0645">Protease</keyword>
<dbReference type="OrthoDB" id="9804062at2"/>
<dbReference type="NCBIfam" id="NF003745">
    <property type="entry name" value="PRK05342.1"/>
    <property type="match status" value="1"/>
</dbReference>
<protein>
    <submittedName>
        <fullName evidence="8">ATP-dependent Clp protease ATP-binding subunit ClpX</fullName>
    </submittedName>
</protein>
<feature type="binding site" evidence="6">
    <location>
        <position position="11"/>
    </location>
    <ligand>
        <name>Zn(2+)</name>
        <dbReference type="ChEBI" id="CHEBI:29105"/>
    </ligand>
</feature>
<dbReference type="FunFam" id="1.10.8.60:FF:000002">
    <property type="entry name" value="ATP-dependent Clp protease ATP-binding subunit ClpX"/>
    <property type="match status" value="1"/>
</dbReference>
<dbReference type="EMBL" id="CP025989">
    <property type="protein sequence ID" value="AWD33315.1"/>
    <property type="molecule type" value="Genomic_DNA"/>
</dbReference>
<evidence type="ECO:0000313" key="8">
    <source>
        <dbReference type="EMBL" id="AWD33315.1"/>
    </source>
</evidence>
<feature type="binding site" evidence="6">
    <location>
        <position position="30"/>
    </location>
    <ligand>
        <name>Zn(2+)</name>
        <dbReference type="ChEBI" id="CHEBI:29105"/>
    </ligand>
</feature>
<dbReference type="InterPro" id="IPR027417">
    <property type="entry name" value="P-loop_NTPase"/>
</dbReference>
<dbReference type="GO" id="GO:0005524">
    <property type="term" value="F:ATP binding"/>
    <property type="evidence" value="ECO:0007669"/>
    <property type="project" value="UniProtKB-KW"/>
</dbReference>
<feature type="binding site" evidence="6">
    <location>
        <position position="33"/>
    </location>
    <ligand>
        <name>Zn(2+)</name>
        <dbReference type="ChEBI" id="CHEBI:29105"/>
    </ligand>
</feature>
<dbReference type="Pfam" id="PF10431">
    <property type="entry name" value="ClpB_D2-small"/>
    <property type="match status" value="1"/>
</dbReference>
<keyword evidence="2" id="KW-0547">Nucleotide-binding</keyword>
<dbReference type="GO" id="GO:0051603">
    <property type="term" value="P:proteolysis involved in protein catabolic process"/>
    <property type="evidence" value="ECO:0007669"/>
    <property type="project" value="TreeGrafter"/>
</dbReference>
<dbReference type="PROSITE" id="PS51902">
    <property type="entry name" value="CLPX_ZB"/>
    <property type="match status" value="1"/>
</dbReference>
<evidence type="ECO:0000256" key="3">
    <source>
        <dbReference type="ARBA" id="ARBA00022833"/>
    </source>
</evidence>
<keyword evidence="3 6" id="KW-0862">Zinc</keyword>
<feature type="domain" description="ClpX-type ZB" evidence="7">
    <location>
        <begin position="1"/>
        <end position="49"/>
    </location>
</feature>
<dbReference type="InterPro" id="IPR010603">
    <property type="entry name" value="Znf_CppX_C4"/>
</dbReference>
<dbReference type="InterPro" id="IPR019489">
    <property type="entry name" value="Clp_ATPase_C"/>
</dbReference>
<gene>
    <name evidence="8" type="ORF">Fsol_00521</name>
</gene>
<dbReference type="Gene3D" id="1.10.8.60">
    <property type="match status" value="1"/>
</dbReference>
<feature type="binding site" evidence="6">
    <location>
        <position position="8"/>
    </location>
    <ligand>
        <name>Zn(2+)</name>
        <dbReference type="ChEBI" id="CHEBI:29105"/>
    </ligand>
</feature>
<dbReference type="CDD" id="cd19497">
    <property type="entry name" value="RecA-like_ClpX"/>
    <property type="match status" value="1"/>
</dbReference>
<reference evidence="8 9" key="1">
    <citation type="journal article" date="2018" name="Genome Biol. Evol.">
        <title>The Genome Sequence of "Candidatus Fokinia solitaria": Insights on Reductive Evolution in Rickettsiales.</title>
        <authorList>
            <person name="Floriano A.M."/>
            <person name="Castelli M."/>
            <person name="Krenek S."/>
            <person name="Berendonk T.U."/>
            <person name="Bazzocchi C."/>
            <person name="Petroni G."/>
            <person name="Sassera D."/>
        </authorList>
    </citation>
    <scope>NUCLEOTIDE SEQUENCE [LARGE SCALE GENOMIC DNA]</scope>
    <source>
        <strain evidence="8">Rio ETE_ALG 3VII</strain>
    </source>
</reference>
<dbReference type="Pfam" id="PF07724">
    <property type="entry name" value="AAA_2"/>
    <property type="match status" value="1"/>
</dbReference>
<accession>A0A2U8BSN1</accession>
<evidence type="ECO:0000256" key="1">
    <source>
        <dbReference type="ARBA" id="ARBA00022723"/>
    </source>
</evidence>
<dbReference type="SUPFAM" id="SSF57716">
    <property type="entry name" value="Glucocorticoid receptor-like (DNA-binding domain)"/>
    <property type="match status" value="1"/>
</dbReference>
<keyword evidence="1 6" id="KW-0479">Metal-binding</keyword>
<evidence type="ECO:0000259" key="7">
    <source>
        <dbReference type="PROSITE" id="PS51902"/>
    </source>
</evidence>